<evidence type="ECO:0000256" key="1">
    <source>
        <dbReference type="ARBA" id="ARBA00022729"/>
    </source>
</evidence>
<dbReference type="InterPro" id="IPR006311">
    <property type="entry name" value="TAT_signal"/>
</dbReference>
<dbReference type="Gene3D" id="3.60.10.10">
    <property type="entry name" value="Endonuclease/exonuclease/phosphatase"/>
    <property type="match status" value="1"/>
</dbReference>
<organism evidence="3 4">
    <name type="scientific">Streptomyces actuosus</name>
    <dbReference type="NCBI Taxonomy" id="1885"/>
    <lineage>
        <taxon>Bacteria</taxon>
        <taxon>Bacillati</taxon>
        <taxon>Actinomycetota</taxon>
        <taxon>Actinomycetes</taxon>
        <taxon>Kitasatosporales</taxon>
        <taxon>Streptomycetaceae</taxon>
        <taxon>Streptomyces</taxon>
    </lineage>
</organism>
<dbReference type="InterPro" id="IPR028994">
    <property type="entry name" value="Integrin_alpha_N"/>
</dbReference>
<dbReference type="Pfam" id="PF13517">
    <property type="entry name" value="FG-GAP_3"/>
    <property type="match status" value="1"/>
</dbReference>
<reference evidence="3 4" key="1">
    <citation type="submission" date="2021-02" db="EMBL/GenBank/DDBJ databases">
        <title>Whole genome sequencing of Streptomyces actuosus VRA1.</title>
        <authorList>
            <person name="Sen G."/>
            <person name="Sen A."/>
        </authorList>
    </citation>
    <scope>NUCLEOTIDE SEQUENCE [LARGE SCALE GENOMIC DNA]</scope>
    <source>
        <strain evidence="3 4">VRA1</strain>
    </source>
</reference>
<dbReference type="EMBL" id="JAFFZS010000025">
    <property type="protein sequence ID" value="MBN0047439.1"/>
    <property type="molecule type" value="Genomic_DNA"/>
</dbReference>
<protein>
    <submittedName>
        <fullName evidence="3">VCBS repeat-containing protein</fullName>
    </submittedName>
</protein>
<dbReference type="SUPFAM" id="SSF56219">
    <property type="entry name" value="DNase I-like"/>
    <property type="match status" value="1"/>
</dbReference>
<feature type="domain" description="Endonuclease/exonuclease/phosphatase" evidence="2">
    <location>
        <begin position="65"/>
        <end position="314"/>
    </location>
</feature>
<dbReference type="Gene3D" id="2.115.10.10">
    <property type="entry name" value="Tachylectin 2"/>
    <property type="match status" value="2"/>
</dbReference>
<gene>
    <name evidence="3" type="ORF">JS756_25705</name>
</gene>
<dbReference type="Pfam" id="PF03372">
    <property type="entry name" value="Exo_endo_phos"/>
    <property type="match status" value="1"/>
</dbReference>
<evidence type="ECO:0000259" key="2">
    <source>
        <dbReference type="Pfam" id="PF03372"/>
    </source>
</evidence>
<accession>A0ABS2VWC6</accession>
<sequence>MNLAADLPGVADRRLTTKTSAPHRRRLGALLVAAAVGLAGALGPAPTAQADSVAGADNPPLRFVSYNLCGNMCSDARGYDNQRRIDTVVGEATGATWNADQLYLQEVCRPQYDAIRSKLQSRGFQGLFTATLTGRTDVCGGSDYGVAVLTKGVVTDAAVLDLTVGGESEPVKVPCVKTWTQYRAGWGCSVHLYWNDATLRDQEAVKLAAQARQWEDEGLPVVLGGDFNSTPRSKVASEFYEPGIDDGGMGTFREADETDQDYFLSDPCSAGRTRCRSGEPTFGTSKIDYLFFSARHFTGAKADVLSQDTAVSDHRLLRGAAYWADCPAEDPDAGAVLRRDAAGGLFRYAGRAGGGVAGACKVGTGWSGMRLLAREGAAVLAVDGDGTLWRYPVAPATGTYSGSTRVQVGTGWASGDSLLTPGDFSGDGKPDLIGRDAAGGLWLYPGTATGGYGASVQIGTGWQIYDALLAPGDFSGDGKPDLIARDSAGALWLYEGNGASSYGRRTQIGTGWQIYAALAAPGDLDGDGRADLVGRDADGGLWFYRGNGASYYSPRTRIGTGYPSGELLF</sequence>
<keyword evidence="4" id="KW-1185">Reference proteome</keyword>
<evidence type="ECO:0000313" key="4">
    <source>
        <dbReference type="Proteomes" id="UP000788262"/>
    </source>
</evidence>
<dbReference type="PROSITE" id="PS51318">
    <property type="entry name" value="TAT"/>
    <property type="match status" value="1"/>
</dbReference>
<dbReference type="PANTHER" id="PTHR46580">
    <property type="entry name" value="SENSOR KINASE-RELATED"/>
    <property type="match status" value="1"/>
</dbReference>
<evidence type="ECO:0000313" key="3">
    <source>
        <dbReference type="EMBL" id="MBN0047439.1"/>
    </source>
</evidence>
<dbReference type="PANTHER" id="PTHR46580:SF4">
    <property type="entry name" value="ATP_GTP-BINDING PROTEIN"/>
    <property type="match status" value="1"/>
</dbReference>
<proteinExistence type="predicted"/>
<comment type="caution">
    <text evidence="3">The sequence shown here is derived from an EMBL/GenBank/DDBJ whole genome shotgun (WGS) entry which is preliminary data.</text>
</comment>
<dbReference type="InterPro" id="IPR005135">
    <property type="entry name" value="Endo/exonuclease/phosphatase"/>
</dbReference>
<keyword evidence="1" id="KW-0732">Signal</keyword>
<dbReference type="InterPro" id="IPR013517">
    <property type="entry name" value="FG-GAP"/>
</dbReference>
<name>A0ABS2VWC6_STRAS</name>
<dbReference type="SUPFAM" id="SSF69318">
    <property type="entry name" value="Integrin alpha N-terminal domain"/>
    <property type="match status" value="1"/>
</dbReference>
<dbReference type="Proteomes" id="UP000788262">
    <property type="component" value="Unassembled WGS sequence"/>
</dbReference>
<dbReference type="InterPro" id="IPR036691">
    <property type="entry name" value="Endo/exonu/phosph_ase_sf"/>
</dbReference>
<dbReference type="RefSeq" id="WP_205385567.1">
    <property type="nucleotide sequence ID" value="NZ_JAFFZS010000025.1"/>
</dbReference>